<dbReference type="EMBL" id="JAJEQW010000018">
    <property type="protein sequence ID" value="MCC2243277.1"/>
    <property type="molecule type" value="Genomic_DNA"/>
</dbReference>
<gene>
    <name evidence="4" type="ORF">LKD47_13420</name>
</gene>
<feature type="domain" description="Carbohydrate kinase PfkB" evidence="3">
    <location>
        <begin position="16"/>
        <end position="283"/>
    </location>
</feature>
<dbReference type="SUPFAM" id="SSF53613">
    <property type="entry name" value="Ribokinase-like"/>
    <property type="match status" value="1"/>
</dbReference>
<proteinExistence type="predicted"/>
<dbReference type="InterPro" id="IPR029056">
    <property type="entry name" value="Ribokinase-like"/>
</dbReference>
<dbReference type="RefSeq" id="WP_227710750.1">
    <property type="nucleotide sequence ID" value="NZ_JAJEQW010000018.1"/>
</dbReference>
<dbReference type="Pfam" id="PF00294">
    <property type="entry name" value="PfkB"/>
    <property type="match status" value="1"/>
</dbReference>
<keyword evidence="2" id="KW-0418">Kinase</keyword>
<dbReference type="Gene3D" id="3.40.1190.20">
    <property type="match status" value="1"/>
</dbReference>
<organism evidence="4 5">
    <name type="scientific">Roseburia amylophila</name>
    <dbReference type="NCBI Taxonomy" id="2981794"/>
    <lineage>
        <taxon>Bacteria</taxon>
        <taxon>Bacillati</taxon>
        <taxon>Bacillota</taxon>
        <taxon>Clostridia</taxon>
        <taxon>Lachnospirales</taxon>
        <taxon>Lachnospiraceae</taxon>
        <taxon>Roseburia</taxon>
    </lineage>
</organism>
<protein>
    <submittedName>
        <fullName evidence="4">Fructoselysine 6-kinase</fullName>
    </submittedName>
</protein>
<reference evidence="4" key="1">
    <citation type="submission" date="2021-10" db="EMBL/GenBank/DDBJ databases">
        <title>Anaerobic single-cell dispensing facilitates the cultivation of human gut bacteria.</title>
        <authorList>
            <person name="Afrizal A."/>
        </authorList>
    </citation>
    <scope>NUCLEOTIDE SEQUENCE</scope>
    <source>
        <strain evidence="4">CLA-AA-H204</strain>
    </source>
</reference>
<keyword evidence="1" id="KW-0808">Transferase</keyword>
<evidence type="ECO:0000256" key="1">
    <source>
        <dbReference type="ARBA" id="ARBA00022679"/>
    </source>
</evidence>
<evidence type="ECO:0000313" key="4">
    <source>
        <dbReference type="EMBL" id="MCC2243277.1"/>
    </source>
</evidence>
<comment type="caution">
    <text evidence="4">The sequence shown here is derived from an EMBL/GenBank/DDBJ whole genome shotgun (WGS) entry which is preliminary data.</text>
</comment>
<evidence type="ECO:0000256" key="2">
    <source>
        <dbReference type="ARBA" id="ARBA00022777"/>
    </source>
</evidence>
<accession>A0AAW4WKD0</accession>
<dbReference type="InterPro" id="IPR011611">
    <property type="entry name" value="PfkB_dom"/>
</dbReference>
<dbReference type="Proteomes" id="UP001198893">
    <property type="component" value="Unassembled WGS sequence"/>
</dbReference>
<name>A0AAW4WKD0_9FIRM</name>
<sequence>MRQPRIIAIGDAVCDKYLSRGKMYPGGQCVNTCAYAHMNNAESAFLGKFGNDEVAECIQAALKNMNVDFSHSRNYEGENGFACVTLNQGDRVFIGSNHGGVAKEYPYDFTQEDFSYIRKFDLIYTNLNAYIDDDIEEIASLGLPVAFDFSNRWTDEYLKKICPHIKVAMLSCAHLSDKEREREMNKVKELGVPFVLGTIGEAGSYILYHGEMMYEKAVKAESIMDTMGAGDSYFATFLTYILRHKDPGFFKEESKDDGNAKELLKKAMQAGAEFASKICGVEGAFGYGTPIAGRIIDNRNN</sequence>
<dbReference type="GO" id="GO:0016301">
    <property type="term" value="F:kinase activity"/>
    <property type="evidence" value="ECO:0007669"/>
    <property type="project" value="UniProtKB-KW"/>
</dbReference>
<evidence type="ECO:0000313" key="5">
    <source>
        <dbReference type="Proteomes" id="UP001198893"/>
    </source>
</evidence>
<evidence type="ECO:0000259" key="3">
    <source>
        <dbReference type="Pfam" id="PF00294"/>
    </source>
</evidence>
<dbReference type="PANTHER" id="PTHR10584:SF166">
    <property type="entry name" value="RIBOKINASE"/>
    <property type="match status" value="1"/>
</dbReference>
<dbReference type="AlphaFoldDB" id="A0AAW4WKD0"/>
<dbReference type="CDD" id="cd01940">
    <property type="entry name" value="Fructoselysine_kinase_like"/>
    <property type="match status" value="1"/>
</dbReference>
<dbReference type="PANTHER" id="PTHR10584">
    <property type="entry name" value="SUGAR KINASE"/>
    <property type="match status" value="1"/>
</dbReference>